<keyword evidence="2" id="KW-0695">RNA-directed DNA polymerase</keyword>
<dbReference type="SMART" id="SM00507">
    <property type="entry name" value="HNHc"/>
    <property type="match status" value="1"/>
</dbReference>
<dbReference type="Gene3D" id="1.10.30.50">
    <property type="match status" value="1"/>
</dbReference>
<dbReference type="Proteomes" id="UP000320055">
    <property type="component" value="Unassembled WGS sequence"/>
</dbReference>
<keyword evidence="3" id="KW-1185">Reference proteome</keyword>
<feature type="domain" description="HNH nuclease" evidence="1">
    <location>
        <begin position="71"/>
        <end position="125"/>
    </location>
</feature>
<keyword evidence="2" id="KW-0548">Nucleotidyltransferase</keyword>
<keyword evidence="2" id="KW-0808">Transferase</keyword>
<dbReference type="GO" id="GO:0003676">
    <property type="term" value="F:nucleic acid binding"/>
    <property type="evidence" value="ECO:0007669"/>
    <property type="project" value="InterPro"/>
</dbReference>
<evidence type="ECO:0000313" key="3">
    <source>
        <dbReference type="Proteomes" id="UP000320055"/>
    </source>
</evidence>
<proteinExistence type="predicted"/>
<organism evidence="2 3">
    <name type="scientific">Hyella patelloides LEGE 07179</name>
    <dbReference type="NCBI Taxonomy" id="945734"/>
    <lineage>
        <taxon>Bacteria</taxon>
        <taxon>Bacillati</taxon>
        <taxon>Cyanobacteriota</taxon>
        <taxon>Cyanophyceae</taxon>
        <taxon>Pleurocapsales</taxon>
        <taxon>Hyellaceae</taxon>
        <taxon>Hyella</taxon>
    </lineage>
</organism>
<dbReference type="InterPro" id="IPR003615">
    <property type="entry name" value="HNH_nuc"/>
</dbReference>
<sequence>MKWLKKRYWNTRKGDNWVFSSRKGDNPIELIRHTNIKTNIGHIKVRGDASVFDGNLTYWSTRMGKHPQMPKRTASLIKKQKGKCAHCKLFFREEDVIETDHIIPTAAGGKDEYKNLQLLHRHCHDKKTKSDLKIIDNYQRRKRMEEFYKWFNKLNWIWKEDITTMI</sequence>
<dbReference type="GO" id="GO:0003964">
    <property type="term" value="F:RNA-directed DNA polymerase activity"/>
    <property type="evidence" value="ECO:0007669"/>
    <property type="project" value="UniProtKB-KW"/>
</dbReference>
<gene>
    <name evidence="2" type="ORF">H1P_6200001</name>
</gene>
<dbReference type="CDD" id="cd00085">
    <property type="entry name" value="HNHc"/>
    <property type="match status" value="1"/>
</dbReference>
<dbReference type="GO" id="GO:0008270">
    <property type="term" value="F:zinc ion binding"/>
    <property type="evidence" value="ECO:0007669"/>
    <property type="project" value="InterPro"/>
</dbReference>
<protein>
    <submittedName>
        <fullName evidence="2">Reverse transcriptase</fullName>
    </submittedName>
</protein>
<dbReference type="EMBL" id="CAACVJ010000580">
    <property type="protein sequence ID" value="VEP17532.1"/>
    <property type="molecule type" value="Genomic_DNA"/>
</dbReference>
<evidence type="ECO:0000313" key="2">
    <source>
        <dbReference type="EMBL" id="VEP17532.1"/>
    </source>
</evidence>
<dbReference type="AlphaFoldDB" id="A0A563W1F4"/>
<dbReference type="InterPro" id="IPR002711">
    <property type="entry name" value="HNH"/>
</dbReference>
<accession>A0A563W1F4</accession>
<dbReference type="GO" id="GO:0004519">
    <property type="term" value="F:endonuclease activity"/>
    <property type="evidence" value="ECO:0007669"/>
    <property type="project" value="InterPro"/>
</dbReference>
<evidence type="ECO:0000259" key="1">
    <source>
        <dbReference type="SMART" id="SM00507"/>
    </source>
</evidence>
<name>A0A563W1F4_9CYAN</name>
<dbReference type="Pfam" id="PF01844">
    <property type="entry name" value="HNH"/>
    <property type="match status" value="1"/>
</dbReference>
<reference evidence="2 3" key="1">
    <citation type="submission" date="2019-01" db="EMBL/GenBank/DDBJ databases">
        <authorList>
            <person name="Brito A."/>
        </authorList>
    </citation>
    <scope>NUCLEOTIDE SEQUENCE [LARGE SCALE GENOMIC DNA]</scope>
    <source>
        <strain evidence="2">1</strain>
    </source>
</reference>